<keyword evidence="1" id="KW-0812">Transmembrane</keyword>
<accession>A0A8H6LXU5</accession>
<proteinExistence type="predicted"/>
<sequence length="353" mass="39923">MENPHLAVERFLRDGPTDEEKAAFVDTALALLTQKSSTYSTATDSLGDVLSAMTAVRAVFNTINAKFNSSTYIVWASTNPNLFMFFKYTADWGVFGARWDQGLRTSYDLAGKNVAVVDQFDSIYLAKVENIKTEQDRLDAIKALQQFLDNNPDHSDEMSRTFLDLKRDIAAFIDEFREWVTAMGFFPSLVASIYQANITALANEIAELDKQIQSGLSSLSMSGIYFTILDVSGSMGSIIIYILMNQRDEKKRSLKVLQDYLLALQQAPPLELLDKLDSWKPDLVDMFDRMVTMAEVWSSVRSQAIQFRVHIEGGLDAATNMRFKNEVKLARTVCAPMKEGLHRYMEGLNLYWN</sequence>
<evidence type="ECO:0000313" key="3">
    <source>
        <dbReference type="Proteomes" id="UP000521943"/>
    </source>
</evidence>
<keyword evidence="1" id="KW-1133">Transmembrane helix</keyword>
<comment type="caution">
    <text evidence="2">The sequence shown here is derived from an EMBL/GenBank/DDBJ whole genome shotgun (WGS) entry which is preliminary data.</text>
</comment>
<feature type="transmembrane region" description="Helical" evidence="1">
    <location>
        <begin position="223"/>
        <end position="244"/>
    </location>
</feature>
<keyword evidence="3" id="KW-1185">Reference proteome</keyword>
<organism evidence="2 3">
    <name type="scientific">Ephemerocybe angulata</name>
    <dbReference type="NCBI Taxonomy" id="980116"/>
    <lineage>
        <taxon>Eukaryota</taxon>
        <taxon>Fungi</taxon>
        <taxon>Dikarya</taxon>
        <taxon>Basidiomycota</taxon>
        <taxon>Agaricomycotina</taxon>
        <taxon>Agaricomycetes</taxon>
        <taxon>Agaricomycetidae</taxon>
        <taxon>Agaricales</taxon>
        <taxon>Agaricineae</taxon>
        <taxon>Psathyrellaceae</taxon>
        <taxon>Ephemerocybe</taxon>
    </lineage>
</organism>
<evidence type="ECO:0000313" key="2">
    <source>
        <dbReference type="EMBL" id="KAF6748038.1"/>
    </source>
</evidence>
<name>A0A8H6LXU5_9AGAR</name>
<gene>
    <name evidence="2" type="ORF">DFP72DRAFT_583736</name>
</gene>
<protein>
    <submittedName>
        <fullName evidence="2">Uncharacterized protein</fullName>
    </submittedName>
</protein>
<dbReference type="OrthoDB" id="2891304at2759"/>
<dbReference type="EMBL" id="JACGCI010000075">
    <property type="protein sequence ID" value="KAF6748038.1"/>
    <property type="molecule type" value="Genomic_DNA"/>
</dbReference>
<dbReference type="Proteomes" id="UP000521943">
    <property type="component" value="Unassembled WGS sequence"/>
</dbReference>
<keyword evidence="1" id="KW-0472">Membrane</keyword>
<reference evidence="2 3" key="1">
    <citation type="submission" date="2020-07" db="EMBL/GenBank/DDBJ databases">
        <title>Comparative genomics of pyrophilous fungi reveals a link between fire events and developmental genes.</title>
        <authorList>
            <consortium name="DOE Joint Genome Institute"/>
            <person name="Steindorff A.S."/>
            <person name="Carver A."/>
            <person name="Calhoun S."/>
            <person name="Stillman K."/>
            <person name="Liu H."/>
            <person name="Lipzen A."/>
            <person name="Pangilinan J."/>
            <person name="Labutti K."/>
            <person name="Bruns T.D."/>
            <person name="Grigoriev I.V."/>
        </authorList>
    </citation>
    <scope>NUCLEOTIDE SEQUENCE [LARGE SCALE GENOMIC DNA]</scope>
    <source>
        <strain evidence="2 3">CBS 144469</strain>
    </source>
</reference>
<dbReference type="AlphaFoldDB" id="A0A8H6LXU5"/>
<evidence type="ECO:0000256" key="1">
    <source>
        <dbReference type="SAM" id="Phobius"/>
    </source>
</evidence>